<reference evidence="1" key="1">
    <citation type="submission" date="2020-07" db="EMBL/GenBank/DDBJ databases">
        <title>Huge and variable diversity of episymbiotic CPR bacteria and DPANN archaea in groundwater ecosystems.</title>
        <authorList>
            <person name="He C.Y."/>
            <person name="Keren R."/>
            <person name="Whittaker M."/>
            <person name="Farag I.F."/>
            <person name="Doudna J."/>
            <person name="Cate J.H.D."/>
            <person name="Banfield J.F."/>
        </authorList>
    </citation>
    <scope>NUCLEOTIDE SEQUENCE</scope>
    <source>
        <strain evidence="1">NC_groundwater_1586_Pr3_B-0.1um_66_15</strain>
    </source>
</reference>
<dbReference type="EMBL" id="JACRAF010000011">
    <property type="protein sequence ID" value="MBI4920756.1"/>
    <property type="molecule type" value="Genomic_DNA"/>
</dbReference>
<name>A0A933L1D1_9HYPH</name>
<accession>A0A933L1D1</accession>
<gene>
    <name evidence="1" type="ORF">HY834_03335</name>
</gene>
<organism evidence="1 2">
    <name type="scientific">Devosia nanyangense</name>
    <dbReference type="NCBI Taxonomy" id="1228055"/>
    <lineage>
        <taxon>Bacteria</taxon>
        <taxon>Pseudomonadati</taxon>
        <taxon>Pseudomonadota</taxon>
        <taxon>Alphaproteobacteria</taxon>
        <taxon>Hyphomicrobiales</taxon>
        <taxon>Devosiaceae</taxon>
        <taxon>Devosia</taxon>
    </lineage>
</organism>
<proteinExistence type="predicted"/>
<dbReference type="AlphaFoldDB" id="A0A933L1D1"/>
<comment type="caution">
    <text evidence="1">The sequence shown here is derived from an EMBL/GenBank/DDBJ whole genome shotgun (WGS) entry which is preliminary data.</text>
</comment>
<dbReference type="Proteomes" id="UP000782610">
    <property type="component" value="Unassembled WGS sequence"/>
</dbReference>
<sequence length="71" mass="7744">MRLIKFESPDGPIHINPDHVVAVRKGMRDTKVETICGPLVVSESVEVVARLLGADEIPRDITPALTKAIDL</sequence>
<evidence type="ECO:0000313" key="1">
    <source>
        <dbReference type="EMBL" id="MBI4920756.1"/>
    </source>
</evidence>
<evidence type="ECO:0000313" key="2">
    <source>
        <dbReference type="Proteomes" id="UP000782610"/>
    </source>
</evidence>
<protein>
    <submittedName>
        <fullName evidence="1">Uncharacterized protein</fullName>
    </submittedName>
</protein>